<sequence length="652" mass="71536">MSPILFNYTVDWILGRVLQGSDDVKFTPGCRLTDLGYTDDIALLASSFDSLQFVMSRVNEIATSVGLSINTEKANFFSSYITDEKAPIGITGYQVEEVDSKTSGRGCCPTDRVRTTLSSKSTLSMDSTRHLHGHKNPCVLCIRSVGPPSRLPSKNDNRGGLGTSFVAGLTTSFLLLSIRHCCLSGGVKEVKRKPDSTRFGKTWGRCLDFRYPASGTGEKRGLSCPDPLLQIVTRVERYVLTRIANARHRQHLPLDTTIARPTVLDSHGGTRIHVIESKFPSTGLRQYRVCWSGEVARKASKRCMRWRFSMSSCPRSYEGPNCHGCNDATWLIPGRRLACVSPDSLSFLKCSGTGYELLESVHLRRLNNPRFAQPPLVRHACNIITEPGSAGKQGGEIEPTTETPVFFTNQKIIIYDGLVRLLLAANTTGSVTNAGRRRQWLLSPGSRFTALAKTEYLPVGETSRISVYIGSHSESGGSRFGLFSLEQAPRLQELIRFSPTVAGEVTSLQCLLTSAGDRYGLLVGRRNGLVQLWEDRWPAGPAVTYWGSDSGCLTSSSSPIPPQPAVEVPHHTSLAAPILGQAKIGLWQLKTGRLMRVLSYTVGEEEVAEDTISVPPPLLLLKSEWGIDADRMPTCGPALLSINLRNSNWFCD</sequence>
<evidence type="ECO:0000313" key="3">
    <source>
        <dbReference type="Proteomes" id="UP000275846"/>
    </source>
</evidence>
<dbReference type="AlphaFoldDB" id="A0A183T6E7"/>
<gene>
    <name evidence="2" type="ORF">SSLN_LOCUS12045</name>
</gene>
<dbReference type="Pfam" id="PF00078">
    <property type="entry name" value="RVT_1"/>
    <property type="match status" value="1"/>
</dbReference>
<keyword evidence="3" id="KW-1185">Reference proteome</keyword>
<dbReference type="OrthoDB" id="128867at2759"/>
<name>A0A183T6E7_SCHSO</name>
<dbReference type="InterPro" id="IPR000477">
    <property type="entry name" value="RT_dom"/>
</dbReference>
<dbReference type="Proteomes" id="UP000275846">
    <property type="component" value="Unassembled WGS sequence"/>
</dbReference>
<evidence type="ECO:0000313" key="2">
    <source>
        <dbReference type="EMBL" id="VDL98430.1"/>
    </source>
</evidence>
<reference evidence="2 3" key="2">
    <citation type="submission" date="2018-11" db="EMBL/GenBank/DDBJ databases">
        <authorList>
            <consortium name="Pathogen Informatics"/>
        </authorList>
    </citation>
    <scope>NUCLEOTIDE SEQUENCE [LARGE SCALE GENOMIC DNA]</scope>
    <source>
        <strain evidence="2 3">NST_G2</strain>
    </source>
</reference>
<evidence type="ECO:0000259" key="1">
    <source>
        <dbReference type="PROSITE" id="PS50878"/>
    </source>
</evidence>
<feature type="domain" description="Reverse transcriptase" evidence="1">
    <location>
        <begin position="1"/>
        <end position="95"/>
    </location>
</feature>
<reference evidence="4" key="1">
    <citation type="submission" date="2016-06" db="UniProtKB">
        <authorList>
            <consortium name="WormBaseParasite"/>
        </authorList>
    </citation>
    <scope>IDENTIFICATION</scope>
</reference>
<accession>A0A183T6E7</accession>
<evidence type="ECO:0000313" key="4">
    <source>
        <dbReference type="WBParaSite" id="SSLN_0001249601-mRNA-1"/>
    </source>
</evidence>
<organism evidence="4">
    <name type="scientific">Schistocephalus solidus</name>
    <name type="common">Tapeworm</name>
    <dbReference type="NCBI Taxonomy" id="70667"/>
    <lineage>
        <taxon>Eukaryota</taxon>
        <taxon>Metazoa</taxon>
        <taxon>Spiralia</taxon>
        <taxon>Lophotrochozoa</taxon>
        <taxon>Platyhelminthes</taxon>
        <taxon>Cestoda</taxon>
        <taxon>Eucestoda</taxon>
        <taxon>Diphyllobothriidea</taxon>
        <taxon>Diphyllobothriidae</taxon>
        <taxon>Schistocephalus</taxon>
    </lineage>
</organism>
<dbReference type="PROSITE" id="PS50878">
    <property type="entry name" value="RT_POL"/>
    <property type="match status" value="1"/>
</dbReference>
<protein>
    <submittedName>
        <fullName evidence="4">Reverse transcriptase domain-containing protein</fullName>
    </submittedName>
</protein>
<dbReference type="WBParaSite" id="SSLN_0001249601-mRNA-1">
    <property type="protein sequence ID" value="SSLN_0001249601-mRNA-1"/>
    <property type="gene ID" value="SSLN_0001249601"/>
</dbReference>
<dbReference type="EMBL" id="UYSU01036982">
    <property type="protein sequence ID" value="VDL98430.1"/>
    <property type="molecule type" value="Genomic_DNA"/>
</dbReference>
<proteinExistence type="predicted"/>